<proteinExistence type="predicted"/>
<gene>
    <name evidence="2" type="ORF">EYF80_033713</name>
</gene>
<organism evidence="2 3">
    <name type="scientific">Liparis tanakae</name>
    <name type="common">Tanaka's snailfish</name>
    <dbReference type="NCBI Taxonomy" id="230148"/>
    <lineage>
        <taxon>Eukaryota</taxon>
        <taxon>Metazoa</taxon>
        <taxon>Chordata</taxon>
        <taxon>Craniata</taxon>
        <taxon>Vertebrata</taxon>
        <taxon>Euteleostomi</taxon>
        <taxon>Actinopterygii</taxon>
        <taxon>Neopterygii</taxon>
        <taxon>Teleostei</taxon>
        <taxon>Neoteleostei</taxon>
        <taxon>Acanthomorphata</taxon>
        <taxon>Eupercaria</taxon>
        <taxon>Perciformes</taxon>
        <taxon>Cottioidei</taxon>
        <taxon>Cottales</taxon>
        <taxon>Liparidae</taxon>
        <taxon>Liparis</taxon>
    </lineage>
</organism>
<comment type="caution">
    <text evidence="2">The sequence shown here is derived from an EMBL/GenBank/DDBJ whole genome shotgun (WGS) entry which is preliminary data.</text>
</comment>
<accession>A0A4Z2GTM7</accession>
<dbReference type="AlphaFoldDB" id="A0A4Z2GTM7"/>
<evidence type="ECO:0000313" key="2">
    <source>
        <dbReference type="EMBL" id="TNN56082.1"/>
    </source>
</evidence>
<dbReference type="Proteomes" id="UP000314294">
    <property type="component" value="Unassembled WGS sequence"/>
</dbReference>
<dbReference type="EMBL" id="SRLO01000437">
    <property type="protein sequence ID" value="TNN56082.1"/>
    <property type="molecule type" value="Genomic_DNA"/>
</dbReference>
<name>A0A4Z2GTM7_9TELE</name>
<sequence>MERKRGDPTVEVPGEVTEADVKRLRVWALLPTEGQKGRRKVGPGARVYRSLPPAGGPRDPTR</sequence>
<evidence type="ECO:0000256" key="1">
    <source>
        <dbReference type="SAM" id="MobiDB-lite"/>
    </source>
</evidence>
<evidence type="ECO:0000313" key="3">
    <source>
        <dbReference type="Proteomes" id="UP000314294"/>
    </source>
</evidence>
<reference evidence="2 3" key="1">
    <citation type="submission" date="2019-03" db="EMBL/GenBank/DDBJ databases">
        <title>First draft genome of Liparis tanakae, snailfish: a comprehensive survey of snailfish specific genes.</title>
        <authorList>
            <person name="Kim W."/>
            <person name="Song I."/>
            <person name="Jeong J.-H."/>
            <person name="Kim D."/>
            <person name="Kim S."/>
            <person name="Ryu S."/>
            <person name="Song J.Y."/>
            <person name="Lee S.K."/>
        </authorList>
    </citation>
    <scope>NUCLEOTIDE SEQUENCE [LARGE SCALE GENOMIC DNA]</scope>
    <source>
        <tissue evidence="2">Muscle</tissue>
    </source>
</reference>
<protein>
    <submittedName>
        <fullName evidence="2">Uncharacterized protein</fullName>
    </submittedName>
</protein>
<feature type="region of interest" description="Disordered" evidence="1">
    <location>
        <begin position="34"/>
        <end position="62"/>
    </location>
</feature>
<keyword evidence="3" id="KW-1185">Reference proteome</keyword>